<keyword evidence="1" id="KW-0378">Hydrolase</keyword>
<dbReference type="Gene3D" id="3.20.20.300">
    <property type="entry name" value="Glycoside hydrolase, family 3, N-terminal domain"/>
    <property type="match status" value="1"/>
</dbReference>
<name>A0ABR2JXB6_9EUKA</name>
<dbReference type="Proteomes" id="UP001470230">
    <property type="component" value="Unassembled WGS sequence"/>
</dbReference>
<proteinExistence type="predicted"/>
<evidence type="ECO:0000313" key="2">
    <source>
        <dbReference type="EMBL" id="KAK8883258.1"/>
    </source>
</evidence>
<evidence type="ECO:0000313" key="3">
    <source>
        <dbReference type="Proteomes" id="UP001470230"/>
    </source>
</evidence>
<protein>
    <submittedName>
        <fullName evidence="2">Uncharacterized protein</fullName>
    </submittedName>
</protein>
<reference evidence="2 3" key="1">
    <citation type="submission" date="2024-04" db="EMBL/GenBank/DDBJ databases">
        <title>Tritrichomonas musculus Genome.</title>
        <authorList>
            <person name="Alves-Ferreira E."/>
            <person name="Grigg M."/>
            <person name="Lorenzi H."/>
            <person name="Galac M."/>
        </authorList>
    </citation>
    <scope>NUCLEOTIDE SEQUENCE [LARGE SCALE GENOMIC DNA]</scope>
    <source>
        <strain evidence="2 3">EAF2021</strain>
    </source>
</reference>
<comment type="caution">
    <text evidence="2">The sequence shown here is derived from an EMBL/GenBank/DDBJ whole genome shotgun (WGS) entry which is preliminary data.</text>
</comment>
<keyword evidence="3" id="KW-1185">Reference proteome</keyword>
<dbReference type="EMBL" id="JAPFFF010000009">
    <property type="protein sequence ID" value="KAK8883258.1"/>
    <property type="molecule type" value="Genomic_DNA"/>
</dbReference>
<evidence type="ECO:0000256" key="1">
    <source>
        <dbReference type="ARBA" id="ARBA00022801"/>
    </source>
</evidence>
<dbReference type="SUPFAM" id="SSF51445">
    <property type="entry name" value="(Trans)glycosidases"/>
    <property type="match status" value="1"/>
</dbReference>
<accession>A0ABR2JXB6</accession>
<gene>
    <name evidence="2" type="ORF">M9Y10_045909</name>
</gene>
<organism evidence="2 3">
    <name type="scientific">Tritrichomonas musculus</name>
    <dbReference type="NCBI Taxonomy" id="1915356"/>
    <lineage>
        <taxon>Eukaryota</taxon>
        <taxon>Metamonada</taxon>
        <taxon>Parabasalia</taxon>
        <taxon>Tritrichomonadida</taxon>
        <taxon>Tritrichomonadidae</taxon>
        <taxon>Tritrichomonas</taxon>
    </lineage>
</organism>
<sequence length="243" mass="26940">MNRSTSACAKIEPDKLVVLEQLRSVIPTEKFEEITTVNAVAYHPPNEEEQLQKAKVIKLRSSSFTARVAEYHDNAKLEDNHKEHKITMQEVIAGKYTVEELVAQLTVKEMANMAVGKVTKKVETVVGLACASVPGAAGEASSILENRVLISHVLADGPAGLRLMPHFRADTNGNMRKGGDIYSDIVTPFEDSQPDDIDWYQYCTAIPIAAMHANSWDMEMLEEMGKIVGSEMKRFNVHCVYSS</sequence>
<dbReference type="InterPro" id="IPR017853">
    <property type="entry name" value="GH"/>
</dbReference>
<dbReference type="InterPro" id="IPR036962">
    <property type="entry name" value="Glyco_hydro_3_N_sf"/>
</dbReference>